<comment type="caution">
    <text evidence="1">The sequence shown here is derived from an EMBL/GenBank/DDBJ whole genome shotgun (WGS) entry which is preliminary data.</text>
</comment>
<sequence length="82" mass="9561">MGEEDTFENLNCLTLNKVTLSKWEVGEESFSVLEKLELQRFCKLEEISPSFRDNCSLKIIKLVESPQLEDSAMKIKEYMLKI</sequence>
<evidence type="ECO:0000313" key="2">
    <source>
        <dbReference type="Proteomes" id="UP001371456"/>
    </source>
</evidence>
<gene>
    <name evidence="1" type="ORF">RDI58_014391</name>
</gene>
<proteinExistence type="predicted"/>
<reference evidence="1 2" key="1">
    <citation type="submission" date="2024-02" db="EMBL/GenBank/DDBJ databases">
        <title>de novo genome assembly of Solanum bulbocastanum strain 11H21.</title>
        <authorList>
            <person name="Hosaka A.J."/>
        </authorList>
    </citation>
    <scope>NUCLEOTIDE SEQUENCE [LARGE SCALE GENOMIC DNA]</scope>
    <source>
        <tissue evidence="1">Young leaves</tissue>
    </source>
</reference>
<dbReference type="Proteomes" id="UP001371456">
    <property type="component" value="Unassembled WGS sequence"/>
</dbReference>
<dbReference type="PANTHER" id="PTHR15140:SF52">
    <property type="entry name" value="LATE BLIGHT RESISTANCE PROTEIN HOMOLOG R1A-4"/>
    <property type="match status" value="1"/>
</dbReference>
<dbReference type="AlphaFoldDB" id="A0AAN8TI32"/>
<organism evidence="1 2">
    <name type="scientific">Solanum bulbocastanum</name>
    <name type="common">Wild potato</name>
    <dbReference type="NCBI Taxonomy" id="147425"/>
    <lineage>
        <taxon>Eukaryota</taxon>
        <taxon>Viridiplantae</taxon>
        <taxon>Streptophyta</taxon>
        <taxon>Embryophyta</taxon>
        <taxon>Tracheophyta</taxon>
        <taxon>Spermatophyta</taxon>
        <taxon>Magnoliopsida</taxon>
        <taxon>eudicotyledons</taxon>
        <taxon>Gunneridae</taxon>
        <taxon>Pentapetalae</taxon>
        <taxon>asterids</taxon>
        <taxon>lamiids</taxon>
        <taxon>Solanales</taxon>
        <taxon>Solanaceae</taxon>
        <taxon>Solanoideae</taxon>
        <taxon>Solaneae</taxon>
        <taxon>Solanum</taxon>
    </lineage>
</organism>
<protein>
    <submittedName>
        <fullName evidence="1">Uncharacterized protein</fullName>
    </submittedName>
</protein>
<evidence type="ECO:0000313" key="1">
    <source>
        <dbReference type="EMBL" id="KAK6785866.1"/>
    </source>
</evidence>
<dbReference type="PANTHER" id="PTHR15140">
    <property type="entry name" value="TUBULIN-SPECIFIC CHAPERONE E"/>
    <property type="match status" value="1"/>
</dbReference>
<dbReference type="EMBL" id="JBANQN010000006">
    <property type="protein sequence ID" value="KAK6785866.1"/>
    <property type="molecule type" value="Genomic_DNA"/>
</dbReference>
<keyword evidence="2" id="KW-1185">Reference proteome</keyword>
<name>A0AAN8TI32_SOLBU</name>
<accession>A0AAN8TI32</accession>